<evidence type="ECO:0000313" key="6">
    <source>
        <dbReference type="EMBL" id="KZV94850.1"/>
    </source>
</evidence>
<accession>A0A165JHE2</accession>
<proteinExistence type="predicted"/>
<dbReference type="InterPro" id="IPR036188">
    <property type="entry name" value="FAD/NAD-bd_sf"/>
</dbReference>
<dbReference type="GO" id="GO:0071949">
    <property type="term" value="F:FAD binding"/>
    <property type="evidence" value="ECO:0007669"/>
    <property type="project" value="InterPro"/>
</dbReference>
<dbReference type="OrthoDB" id="2690153at2759"/>
<dbReference type="Gene3D" id="3.50.50.60">
    <property type="entry name" value="FAD/NAD(P)-binding domain"/>
    <property type="match status" value="2"/>
</dbReference>
<dbReference type="Proteomes" id="UP000077266">
    <property type="component" value="Unassembled WGS sequence"/>
</dbReference>
<dbReference type="PANTHER" id="PTHR43004">
    <property type="entry name" value="TRK SYSTEM POTASSIUM UPTAKE PROTEIN"/>
    <property type="match status" value="1"/>
</dbReference>
<organism evidence="6 7">
    <name type="scientific">Exidia glandulosa HHB12029</name>
    <dbReference type="NCBI Taxonomy" id="1314781"/>
    <lineage>
        <taxon>Eukaryota</taxon>
        <taxon>Fungi</taxon>
        <taxon>Dikarya</taxon>
        <taxon>Basidiomycota</taxon>
        <taxon>Agaricomycotina</taxon>
        <taxon>Agaricomycetes</taxon>
        <taxon>Auriculariales</taxon>
        <taxon>Exidiaceae</taxon>
        <taxon>Exidia</taxon>
    </lineage>
</organism>
<dbReference type="SUPFAM" id="SSF51905">
    <property type="entry name" value="FAD/NAD(P)-binding domain"/>
    <property type="match status" value="1"/>
</dbReference>
<keyword evidence="3" id="KW-0274">FAD</keyword>
<dbReference type="InterPro" id="IPR050641">
    <property type="entry name" value="RIFMO-like"/>
</dbReference>
<keyword evidence="2" id="KW-0285">Flavoprotein</keyword>
<evidence type="ECO:0000259" key="5">
    <source>
        <dbReference type="Pfam" id="PF01494"/>
    </source>
</evidence>
<keyword evidence="4" id="KW-0560">Oxidoreductase</keyword>
<dbReference type="AlphaFoldDB" id="A0A165JHE2"/>
<dbReference type="InterPro" id="IPR002938">
    <property type="entry name" value="FAD-bd"/>
</dbReference>
<keyword evidence="7" id="KW-1185">Reference proteome</keyword>
<sequence>MDPQQLPSYADVVVVGAGPAGLTCALSLAQNGLSPVIVDARPAAQIVMRATVIHPNTLEDLDLLGCADELVAAGICTDCLTWKSQNEQAIGVIRFSALKSITKYPFSLFIPQHVVERVLTKKLAAAGIRVIRSKKVIAMREAVDNTHVVCELQMESGETLRTKYVVGADGAQSTIRTMAGIRYIDPHTGKIAASEGASRGSLFVLADLTLAEPLPPNVSRDEAVMILTRGGPLALVPLPDAETESQTGRMFRFATVVMPGDPEPPRNPDAAYFQRIIDKRGPGSHRSDGIKPPQIARVFETSRHQAFSAVAEKFFLRAHGGCIVLVGDAGHKHSPAGGQGLNLGVCDAVRAGRDIAKHFQSPLTTDVDSILETYAIRRKEIAAQVIQVAETIETMQNPATWWGIIVRNVVLRLVLLIPAMNRAVAFRMSGLGYREKQ</sequence>
<reference evidence="6 7" key="1">
    <citation type="journal article" date="2016" name="Mol. Biol. Evol.">
        <title>Comparative Genomics of Early-Diverging Mushroom-Forming Fungi Provides Insights into the Origins of Lignocellulose Decay Capabilities.</title>
        <authorList>
            <person name="Nagy L.G."/>
            <person name="Riley R."/>
            <person name="Tritt A."/>
            <person name="Adam C."/>
            <person name="Daum C."/>
            <person name="Floudas D."/>
            <person name="Sun H."/>
            <person name="Yadav J.S."/>
            <person name="Pangilinan J."/>
            <person name="Larsson K.H."/>
            <person name="Matsuura K."/>
            <person name="Barry K."/>
            <person name="Labutti K."/>
            <person name="Kuo R."/>
            <person name="Ohm R.A."/>
            <person name="Bhattacharya S.S."/>
            <person name="Shirouzu T."/>
            <person name="Yoshinaga Y."/>
            <person name="Martin F.M."/>
            <person name="Grigoriev I.V."/>
            <person name="Hibbett D.S."/>
        </authorList>
    </citation>
    <scope>NUCLEOTIDE SEQUENCE [LARGE SCALE GENOMIC DNA]</scope>
    <source>
        <strain evidence="6 7">HHB12029</strain>
    </source>
</reference>
<name>A0A165JHE2_EXIGL</name>
<dbReference type="STRING" id="1314781.A0A165JHE2"/>
<dbReference type="GO" id="GO:0016709">
    <property type="term" value="F:oxidoreductase activity, acting on paired donors, with incorporation or reduction of molecular oxygen, NAD(P)H as one donor, and incorporation of one atom of oxygen"/>
    <property type="evidence" value="ECO:0007669"/>
    <property type="project" value="UniProtKB-ARBA"/>
</dbReference>
<evidence type="ECO:0000256" key="1">
    <source>
        <dbReference type="ARBA" id="ARBA00001974"/>
    </source>
</evidence>
<evidence type="ECO:0000256" key="3">
    <source>
        <dbReference type="ARBA" id="ARBA00022827"/>
    </source>
</evidence>
<comment type="cofactor">
    <cofactor evidence="1">
        <name>FAD</name>
        <dbReference type="ChEBI" id="CHEBI:57692"/>
    </cofactor>
</comment>
<dbReference type="PANTHER" id="PTHR43004:SF19">
    <property type="entry name" value="BINDING MONOOXYGENASE, PUTATIVE (JCVI)-RELATED"/>
    <property type="match status" value="1"/>
</dbReference>
<feature type="domain" description="FAD-binding" evidence="5">
    <location>
        <begin position="10"/>
        <end position="388"/>
    </location>
</feature>
<gene>
    <name evidence="6" type="ORF">EXIGLDRAFT_708163</name>
</gene>
<dbReference type="EMBL" id="KV425966">
    <property type="protein sequence ID" value="KZV94850.1"/>
    <property type="molecule type" value="Genomic_DNA"/>
</dbReference>
<evidence type="ECO:0000313" key="7">
    <source>
        <dbReference type="Proteomes" id="UP000077266"/>
    </source>
</evidence>
<dbReference type="PRINTS" id="PR00420">
    <property type="entry name" value="RNGMNOXGNASE"/>
</dbReference>
<evidence type="ECO:0000256" key="2">
    <source>
        <dbReference type="ARBA" id="ARBA00022630"/>
    </source>
</evidence>
<dbReference type="InParanoid" id="A0A165JHE2"/>
<dbReference type="Pfam" id="PF01494">
    <property type="entry name" value="FAD_binding_3"/>
    <property type="match status" value="1"/>
</dbReference>
<evidence type="ECO:0000256" key="4">
    <source>
        <dbReference type="ARBA" id="ARBA00023002"/>
    </source>
</evidence>
<protein>
    <submittedName>
        <fullName evidence="6">FAD/NAD(P)-binding domain-containing protein</fullName>
    </submittedName>
</protein>